<keyword evidence="1" id="KW-0472">Membrane</keyword>
<keyword evidence="1" id="KW-1133">Transmembrane helix</keyword>
<dbReference type="RefSeq" id="WP_065917136.1">
    <property type="nucleotide sequence ID" value="NZ_CP016793.1"/>
</dbReference>
<keyword evidence="3" id="KW-1185">Reference proteome</keyword>
<organism evidence="2 3">
    <name type="scientific">Lentzea guizhouensis</name>
    <dbReference type="NCBI Taxonomy" id="1586287"/>
    <lineage>
        <taxon>Bacteria</taxon>
        <taxon>Bacillati</taxon>
        <taxon>Actinomycetota</taxon>
        <taxon>Actinomycetes</taxon>
        <taxon>Pseudonocardiales</taxon>
        <taxon>Pseudonocardiaceae</taxon>
        <taxon>Lentzea</taxon>
    </lineage>
</organism>
<proteinExistence type="predicted"/>
<evidence type="ECO:0000313" key="2">
    <source>
        <dbReference type="EMBL" id="ANZ38790.1"/>
    </source>
</evidence>
<name>A0A1B2HM64_9PSEU</name>
<evidence type="ECO:0000313" key="3">
    <source>
        <dbReference type="Proteomes" id="UP000093053"/>
    </source>
</evidence>
<feature type="transmembrane region" description="Helical" evidence="1">
    <location>
        <begin position="65"/>
        <end position="83"/>
    </location>
</feature>
<protein>
    <submittedName>
        <fullName evidence="2">Uncharacterized protein</fullName>
    </submittedName>
</protein>
<accession>A0A1B2HM64</accession>
<dbReference type="STRING" id="1586287.BBK82_24725"/>
<feature type="transmembrane region" description="Helical" evidence="1">
    <location>
        <begin position="95"/>
        <end position="116"/>
    </location>
</feature>
<dbReference type="Proteomes" id="UP000093053">
    <property type="component" value="Chromosome"/>
</dbReference>
<feature type="transmembrane region" description="Helical" evidence="1">
    <location>
        <begin position="136"/>
        <end position="157"/>
    </location>
</feature>
<sequence>MTDRGRVAALLVVVSAVLTGVSSTLDMYTEVQPTTSESITNTTSLWGFRSTMPGFLHTDTVLDDGLPIVVVVALMVVAAVFTVRNGRTASVARSALLVLAGLFAGLVLAFAVGALARAEIARAFPESPAWKYEMEFLPGFHLLVAAAVIGLAGAVLAQRAQPAAGELEEETAVVVHQLADDDTPPFGIKIGRQEAR</sequence>
<dbReference type="AlphaFoldDB" id="A0A1B2HM64"/>
<evidence type="ECO:0000256" key="1">
    <source>
        <dbReference type="SAM" id="Phobius"/>
    </source>
</evidence>
<keyword evidence="1" id="KW-0812">Transmembrane</keyword>
<dbReference type="EMBL" id="CP016793">
    <property type="protein sequence ID" value="ANZ38790.1"/>
    <property type="molecule type" value="Genomic_DNA"/>
</dbReference>
<dbReference type="KEGG" id="led:BBK82_24725"/>
<dbReference type="OrthoDB" id="3701273at2"/>
<reference evidence="2 3" key="1">
    <citation type="submission" date="2016-07" db="EMBL/GenBank/DDBJ databases">
        <title>Complete genome sequence of the Lentzea guizhouensis DHS C013.</title>
        <authorList>
            <person name="Cao C."/>
        </authorList>
    </citation>
    <scope>NUCLEOTIDE SEQUENCE [LARGE SCALE GENOMIC DNA]</scope>
    <source>
        <strain evidence="2 3">DHS C013</strain>
    </source>
</reference>
<gene>
    <name evidence="2" type="ORF">BBK82_24725</name>
</gene>